<dbReference type="EMBL" id="BAAATA010000007">
    <property type="protein sequence ID" value="GAA2480707.1"/>
    <property type="molecule type" value="Genomic_DNA"/>
</dbReference>
<dbReference type="InterPro" id="IPR044083">
    <property type="entry name" value="RamA-like"/>
</dbReference>
<dbReference type="RefSeq" id="WP_344382444.1">
    <property type="nucleotide sequence ID" value="NZ_BAAATA010000007.1"/>
</dbReference>
<dbReference type="PROSITE" id="PS01227">
    <property type="entry name" value="UPF0012"/>
    <property type="match status" value="1"/>
</dbReference>
<protein>
    <submittedName>
        <fullName evidence="4">Carbon-nitrogen hydrolase family protein</fullName>
    </submittedName>
</protein>
<dbReference type="GO" id="GO:0016787">
    <property type="term" value="F:hydrolase activity"/>
    <property type="evidence" value="ECO:0007669"/>
    <property type="project" value="UniProtKB-KW"/>
</dbReference>
<feature type="domain" description="CN hydrolase" evidence="3">
    <location>
        <begin position="4"/>
        <end position="242"/>
    </location>
</feature>
<accession>A0ABP5YLC9</accession>
<reference evidence="5" key="1">
    <citation type="journal article" date="2019" name="Int. J. Syst. Evol. Microbiol.">
        <title>The Global Catalogue of Microorganisms (GCM) 10K type strain sequencing project: providing services to taxonomists for standard genome sequencing and annotation.</title>
        <authorList>
            <consortium name="The Broad Institute Genomics Platform"/>
            <consortium name="The Broad Institute Genome Sequencing Center for Infectious Disease"/>
            <person name="Wu L."/>
            <person name="Ma J."/>
        </authorList>
    </citation>
    <scope>NUCLEOTIDE SEQUENCE [LARGE SCALE GENOMIC DNA]</scope>
    <source>
        <strain evidence="5">JCM 6307</strain>
    </source>
</reference>
<dbReference type="InterPro" id="IPR050345">
    <property type="entry name" value="Aliph_Amidase/BUP"/>
</dbReference>
<dbReference type="PROSITE" id="PS50263">
    <property type="entry name" value="CN_HYDROLASE"/>
    <property type="match status" value="1"/>
</dbReference>
<gene>
    <name evidence="4" type="ORF">GCM10010406_16180</name>
</gene>
<keyword evidence="5" id="KW-1185">Reference proteome</keyword>
<dbReference type="PANTHER" id="PTHR43674">
    <property type="entry name" value="NITRILASE C965.09-RELATED"/>
    <property type="match status" value="1"/>
</dbReference>
<evidence type="ECO:0000313" key="4">
    <source>
        <dbReference type="EMBL" id="GAA2480707.1"/>
    </source>
</evidence>
<comment type="similarity">
    <text evidence="1">Belongs to the carbon-nitrogen hydrolase superfamily. NIT1/NIT2 family.</text>
</comment>
<comment type="caution">
    <text evidence="4">The sequence shown here is derived from an EMBL/GenBank/DDBJ whole genome shotgun (WGS) entry which is preliminary data.</text>
</comment>
<dbReference type="Proteomes" id="UP001501358">
    <property type="component" value="Unassembled WGS sequence"/>
</dbReference>
<keyword evidence="2 4" id="KW-0378">Hydrolase</keyword>
<evidence type="ECO:0000256" key="2">
    <source>
        <dbReference type="ARBA" id="ARBA00022801"/>
    </source>
</evidence>
<name>A0ABP5YLC9_9ACTN</name>
<dbReference type="CDD" id="cd07576">
    <property type="entry name" value="R-amidase_like"/>
    <property type="match status" value="1"/>
</dbReference>
<sequence>MTPLRIAILQSSGHPGDVAANLGALDAAAARAAESGARLLVCPEMFLTGYAIGDAVEQLAEAADGPGPAAVAAIAARHGVAVAHGYPERDPATGAVHNSAQLVGPDGRVLADYRKTHLFGPFETWHFRAGDTPVVTADLFGLRIGLLVCYDVEFPETGRAHALAGTDLLLVPTALMRPYDVVPEVLLPARAFENQMYVAYANRCGPEGEFDFAGLSCLAGPDGTAAARAGRGEELLLADVDPEVLSASRARNTYLNDRRPELYASLVPPVRVP</sequence>
<proteinExistence type="inferred from homology"/>
<dbReference type="Gene3D" id="3.60.110.10">
    <property type="entry name" value="Carbon-nitrogen hydrolase"/>
    <property type="match status" value="1"/>
</dbReference>
<dbReference type="Pfam" id="PF00795">
    <property type="entry name" value="CN_hydrolase"/>
    <property type="match status" value="1"/>
</dbReference>
<evidence type="ECO:0000313" key="5">
    <source>
        <dbReference type="Proteomes" id="UP001501358"/>
    </source>
</evidence>
<dbReference type="InterPro" id="IPR001110">
    <property type="entry name" value="UPF0012_CS"/>
</dbReference>
<evidence type="ECO:0000256" key="1">
    <source>
        <dbReference type="ARBA" id="ARBA00010613"/>
    </source>
</evidence>
<dbReference type="InterPro" id="IPR003010">
    <property type="entry name" value="C-N_Hydrolase"/>
</dbReference>
<evidence type="ECO:0000259" key="3">
    <source>
        <dbReference type="PROSITE" id="PS50263"/>
    </source>
</evidence>
<dbReference type="InterPro" id="IPR036526">
    <property type="entry name" value="C-N_Hydrolase_sf"/>
</dbReference>
<organism evidence="4 5">
    <name type="scientific">Streptomyces thermolineatus</name>
    <dbReference type="NCBI Taxonomy" id="44033"/>
    <lineage>
        <taxon>Bacteria</taxon>
        <taxon>Bacillati</taxon>
        <taxon>Actinomycetota</taxon>
        <taxon>Actinomycetes</taxon>
        <taxon>Kitasatosporales</taxon>
        <taxon>Streptomycetaceae</taxon>
        <taxon>Streptomyces</taxon>
    </lineage>
</organism>
<dbReference type="SUPFAM" id="SSF56317">
    <property type="entry name" value="Carbon-nitrogen hydrolase"/>
    <property type="match status" value="1"/>
</dbReference>
<dbReference type="PANTHER" id="PTHR43674:SF2">
    <property type="entry name" value="BETA-UREIDOPROPIONASE"/>
    <property type="match status" value="1"/>
</dbReference>